<comment type="cofactor">
    <cofactor evidence="8">
        <name>a divalent metal cation</name>
        <dbReference type="ChEBI" id="CHEBI:60240"/>
    </cofactor>
</comment>
<dbReference type="GO" id="GO:0006741">
    <property type="term" value="P:NADP+ biosynthetic process"/>
    <property type="evidence" value="ECO:0007669"/>
    <property type="project" value="UniProtKB-UniRule"/>
</dbReference>
<keyword evidence="2 8" id="KW-0547">Nucleotide-binding</keyword>
<dbReference type="InterPro" id="IPR017437">
    <property type="entry name" value="ATP-NAD_kinase_PpnK-typ_C"/>
</dbReference>
<evidence type="ECO:0000313" key="9">
    <source>
        <dbReference type="EMBL" id="RUO30533.1"/>
    </source>
</evidence>
<comment type="caution">
    <text evidence="8">Lacks conserved residue(s) required for the propagation of feature annotation.</text>
</comment>
<dbReference type="InterPro" id="IPR016064">
    <property type="entry name" value="NAD/diacylglycerol_kinase_sf"/>
</dbReference>
<feature type="binding site" evidence="8">
    <location>
        <position position="164"/>
    </location>
    <ligand>
        <name>NAD(+)</name>
        <dbReference type="ChEBI" id="CHEBI:57540"/>
    </ligand>
</feature>
<keyword evidence="3 8" id="KW-0418">Kinase</keyword>
<dbReference type="Pfam" id="PF01513">
    <property type="entry name" value="NAD_kinase"/>
    <property type="match status" value="1"/>
</dbReference>
<feature type="binding site" evidence="8">
    <location>
        <position position="181"/>
    </location>
    <ligand>
        <name>NAD(+)</name>
        <dbReference type="ChEBI" id="CHEBI:57540"/>
    </ligand>
</feature>
<keyword evidence="8" id="KW-0963">Cytoplasm</keyword>
<comment type="similarity">
    <text evidence="8">Belongs to the NAD kinase family.</text>
</comment>
<keyword evidence="1 8" id="KW-0808">Transferase</keyword>
<evidence type="ECO:0000256" key="7">
    <source>
        <dbReference type="ARBA" id="ARBA00047925"/>
    </source>
</evidence>
<organism evidence="9 10">
    <name type="scientific">Aliidiomarina sanyensis</name>
    <dbReference type="NCBI Taxonomy" id="1249555"/>
    <lineage>
        <taxon>Bacteria</taxon>
        <taxon>Pseudomonadati</taxon>
        <taxon>Pseudomonadota</taxon>
        <taxon>Gammaproteobacteria</taxon>
        <taxon>Alteromonadales</taxon>
        <taxon>Idiomarinaceae</taxon>
        <taxon>Aliidiomarina</taxon>
    </lineage>
</organism>
<sequence length="298" mass="32576">MSHTNTTTSNFSVIGLLCRNESTSASETLHALLNALTESGYQLLLEENAPECAEHPDITRCSLDALGSQADVAIVIGGDGRMLGAARTLSLYNVHVIGVNRGNLGFLTDISPDDAVNQILAVLSGEYRTEYRFLLDATIVRDNEVQAQANAMNEVVLHSDQVAHMLEFEVNVDGQFVFSQRSDGLIIATPTGSTAYSLSAGGPILTPELDAITLVPMFPHSLSSRPIVVPGSSEIKIRIAPDEQPLHISCDGHIQLPVHPGCEVIIRRQPHQLKLIHPLHYNYYHVLRNKLNWGSRLF</sequence>
<evidence type="ECO:0000256" key="3">
    <source>
        <dbReference type="ARBA" id="ARBA00022777"/>
    </source>
</evidence>
<reference evidence="9 10" key="1">
    <citation type="journal article" date="2011" name="Front. Microbiol.">
        <title>Genomic signatures of strain selection and enhancement in Bacillus atrophaeus var. globigii, a historical biowarfare simulant.</title>
        <authorList>
            <person name="Gibbons H.S."/>
            <person name="Broomall S.M."/>
            <person name="McNew L.A."/>
            <person name="Daligault H."/>
            <person name="Chapman C."/>
            <person name="Bruce D."/>
            <person name="Karavis M."/>
            <person name="Krepps M."/>
            <person name="McGregor P.A."/>
            <person name="Hong C."/>
            <person name="Park K.H."/>
            <person name="Akmal A."/>
            <person name="Feldman A."/>
            <person name="Lin J.S."/>
            <person name="Chang W.E."/>
            <person name="Higgs B.W."/>
            <person name="Demirev P."/>
            <person name="Lindquist J."/>
            <person name="Liem A."/>
            <person name="Fochler E."/>
            <person name="Read T.D."/>
            <person name="Tapia R."/>
            <person name="Johnson S."/>
            <person name="Bishop-Lilly K.A."/>
            <person name="Detter C."/>
            <person name="Han C."/>
            <person name="Sozhamannan S."/>
            <person name="Rosenzweig C.N."/>
            <person name="Skowronski E.W."/>
        </authorList>
    </citation>
    <scope>NUCLEOTIDE SEQUENCE [LARGE SCALE GENOMIC DNA]</scope>
    <source>
        <strain evidence="9 10">GYP-17</strain>
    </source>
</reference>
<dbReference type="EMBL" id="PIPM01000009">
    <property type="protein sequence ID" value="RUO30533.1"/>
    <property type="molecule type" value="Genomic_DNA"/>
</dbReference>
<evidence type="ECO:0000256" key="5">
    <source>
        <dbReference type="ARBA" id="ARBA00022857"/>
    </source>
</evidence>
<evidence type="ECO:0000256" key="2">
    <source>
        <dbReference type="ARBA" id="ARBA00022741"/>
    </source>
</evidence>
<dbReference type="PANTHER" id="PTHR20275:SF0">
    <property type="entry name" value="NAD KINASE"/>
    <property type="match status" value="1"/>
</dbReference>
<dbReference type="PANTHER" id="PTHR20275">
    <property type="entry name" value="NAD KINASE"/>
    <property type="match status" value="1"/>
</dbReference>
<evidence type="ECO:0000256" key="8">
    <source>
        <dbReference type="HAMAP-Rule" id="MF_00361"/>
    </source>
</evidence>
<dbReference type="InterPro" id="IPR017438">
    <property type="entry name" value="ATP-NAD_kinase_N"/>
</dbReference>
<dbReference type="GO" id="GO:0019674">
    <property type="term" value="P:NAD+ metabolic process"/>
    <property type="evidence" value="ECO:0007669"/>
    <property type="project" value="InterPro"/>
</dbReference>
<feature type="binding site" evidence="8">
    <location>
        <begin position="153"/>
        <end position="154"/>
    </location>
    <ligand>
        <name>NAD(+)</name>
        <dbReference type="ChEBI" id="CHEBI:57540"/>
    </ligand>
</feature>
<dbReference type="NCBIfam" id="NF002893">
    <property type="entry name" value="PRK03378.1"/>
    <property type="match status" value="1"/>
</dbReference>
<dbReference type="Gene3D" id="3.40.50.10330">
    <property type="entry name" value="Probable inorganic polyphosphate/atp-NAD kinase, domain 1"/>
    <property type="match status" value="1"/>
</dbReference>
<dbReference type="InterPro" id="IPR002504">
    <property type="entry name" value="NADK"/>
</dbReference>
<comment type="catalytic activity">
    <reaction evidence="7 8">
        <text>NAD(+) + ATP = ADP + NADP(+) + H(+)</text>
        <dbReference type="Rhea" id="RHEA:18629"/>
        <dbReference type="ChEBI" id="CHEBI:15378"/>
        <dbReference type="ChEBI" id="CHEBI:30616"/>
        <dbReference type="ChEBI" id="CHEBI:57540"/>
        <dbReference type="ChEBI" id="CHEBI:58349"/>
        <dbReference type="ChEBI" id="CHEBI:456216"/>
        <dbReference type="EC" id="2.7.1.23"/>
    </reaction>
</comment>
<evidence type="ECO:0000256" key="1">
    <source>
        <dbReference type="ARBA" id="ARBA00022679"/>
    </source>
</evidence>
<feature type="active site" description="Proton acceptor" evidence="8">
    <location>
        <position position="79"/>
    </location>
</feature>
<feature type="binding site" evidence="8">
    <location>
        <begin position="79"/>
        <end position="80"/>
    </location>
    <ligand>
        <name>NAD(+)</name>
        <dbReference type="ChEBI" id="CHEBI:57540"/>
    </ligand>
</feature>
<feature type="binding site" evidence="8">
    <location>
        <begin position="194"/>
        <end position="199"/>
    </location>
    <ligand>
        <name>NAD(+)</name>
        <dbReference type="ChEBI" id="CHEBI:57540"/>
    </ligand>
</feature>
<dbReference type="HAMAP" id="MF_00361">
    <property type="entry name" value="NAD_kinase"/>
    <property type="match status" value="1"/>
</dbReference>
<dbReference type="OrthoDB" id="9774737at2"/>
<dbReference type="Pfam" id="PF20143">
    <property type="entry name" value="NAD_kinase_C"/>
    <property type="match status" value="1"/>
</dbReference>
<dbReference type="RefSeq" id="WP_126777319.1">
    <property type="nucleotide sequence ID" value="NZ_PIPM01000009.1"/>
</dbReference>
<name>A0A432WDR4_9GAMM</name>
<gene>
    <name evidence="8" type="primary">nadK</name>
    <name evidence="9" type="ORF">CWE11_09195</name>
</gene>
<keyword evidence="10" id="KW-1185">Reference proteome</keyword>
<evidence type="ECO:0000313" key="10">
    <source>
        <dbReference type="Proteomes" id="UP000288405"/>
    </source>
</evidence>
<dbReference type="Gene3D" id="2.60.200.30">
    <property type="entry name" value="Probable inorganic polyphosphate/atp-NAD kinase, domain 2"/>
    <property type="match status" value="1"/>
</dbReference>
<feature type="binding site" evidence="8">
    <location>
        <position position="183"/>
    </location>
    <ligand>
        <name>NAD(+)</name>
        <dbReference type="ChEBI" id="CHEBI:57540"/>
    </ligand>
</feature>
<keyword evidence="4 8" id="KW-0067">ATP-binding</keyword>
<accession>A0A432WDR4</accession>
<dbReference type="AlphaFoldDB" id="A0A432WDR4"/>
<dbReference type="GO" id="GO:0051287">
    <property type="term" value="F:NAD binding"/>
    <property type="evidence" value="ECO:0007669"/>
    <property type="project" value="UniProtKB-ARBA"/>
</dbReference>
<evidence type="ECO:0000256" key="6">
    <source>
        <dbReference type="ARBA" id="ARBA00023027"/>
    </source>
</evidence>
<evidence type="ECO:0000256" key="4">
    <source>
        <dbReference type="ARBA" id="ARBA00022840"/>
    </source>
</evidence>
<dbReference type="GO" id="GO:0046872">
    <property type="term" value="F:metal ion binding"/>
    <property type="evidence" value="ECO:0007669"/>
    <property type="project" value="UniProtKB-UniRule"/>
</dbReference>
<keyword evidence="6 8" id="KW-0520">NAD</keyword>
<dbReference type="FunFam" id="2.60.200.30:FF:000009">
    <property type="entry name" value="Poly(P)/ATP NAD kinase"/>
    <property type="match status" value="1"/>
</dbReference>
<comment type="function">
    <text evidence="8">Involved in the regulation of the intracellular balance of NAD and NADP, and is a key enzyme in the biosynthesis of NADP. Catalyzes specifically the phosphorylation on 2'-hydroxyl of the adenosine moiety of NAD to yield NADP.</text>
</comment>
<protein>
    <recommendedName>
        <fullName evidence="8">NAD kinase</fullName>
        <ecNumber evidence="8">2.7.1.23</ecNumber>
    </recommendedName>
    <alternativeName>
        <fullName evidence="8">ATP-dependent NAD kinase</fullName>
    </alternativeName>
</protein>
<dbReference type="NCBIfam" id="NF002306">
    <property type="entry name" value="PRK01231.1"/>
    <property type="match status" value="1"/>
</dbReference>
<comment type="subcellular location">
    <subcellularLocation>
        <location evidence="8">Cytoplasm</location>
    </subcellularLocation>
</comment>
<comment type="caution">
    <text evidence="9">The sequence shown here is derived from an EMBL/GenBank/DDBJ whole genome shotgun (WGS) entry which is preliminary data.</text>
</comment>
<dbReference type="GO" id="GO:0005737">
    <property type="term" value="C:cytoplasm"/>
    <property type="evidence" value="ECO:0007669"/>
    <property type="project" value="UniProtKB-SubCell"/>
</dbReference>
<dbReference type="Proteomes" id="UP000288405">
    <property type="component" value="Unassembled WGS sequence"/>
</dbReference>
<proteinExistence type="inferred from homology"/>
<dbReference type="GO" id="GO:0005524">
    <property type="term" value="F:ATP binding"/>
    <property type="evidence" value="ECO:0007669"/>
    <property type="project" value="UniProtKB-KW"/>
</dbReference>
<keyword evidence="5 8" id="KW-0521">NADP</keyword>
<dbReference type="SUPFAM" id="SSF111331">
    <property type="entry name" value="NAD kinase/diacylglycerol kinase-like"/>
    <property type="match status" value="1"/>
</dbReference>
<dbReference type="EC" id="2.7.1.23" evidence="8"/>
<dbReference type="GO" id="GO:0003951">
    <property type="term" value="F:NAD+ kinase activity"/>
    <property type="evidence" value="ECO:0007669"/>
    <property type="project" value="UniProtKB-UniRule"/>
</dbReference>